<dbReference type="Pfam" id="PF13649">
    <property type="entry name" value="Methyltransf_25"/>
    <property type="match status" value="1"/>
</dbReference>
<name>A0ABV6HB17_9ACTN</name>
<dbReference type="Proteomes" id="UP001589783">
    <property type="component" value="Unassembled WGS sequence"/>
</dbReference>
<feature type="region of interest" description="Disordered" evidence="2">
    <location>
        <begin position="1"/>
        <end position="22"/>
    </location>
</feature>
<proteinExistence type="predicted"/>
<gene>
    <name evidence="4" type="ORF">ACFFJD_14545</name>
</gene>
<dbReference type="EMBL" id="JBHLWV010000027">
    <property type="protein sequence ID" value="MFC0316069.1"/>
    <property type="molecule type" value="Genomic_DNA"/>
</dbReference>
<feature type="domain" description="Methyltransferase" evidence="3">
    <location>
        <begin position="53"/>
        <end position="141"/>
    </location>
</feature>
<keyword evidence="5" id="KW-1185">Reference proteome</keyword>
<dbReference type="EC" id="2.1.1.222" evidence="4"/>
<dbReference type="PANTHER" id="PTHR43861:SF3">
    <property type="entry name" value="PUTATIVE (AFU_ORTHOLOGUE AFUA_2G14390)-RELATED"/>
    <property type="match status" value="1"/>
</dbReference>
<dbReference type="CDD" id="cd02440">
    <property type="entry name" value="AdoMet_MTases"/>
    <property type="match status" value="1"/>
</dbReference>
<dbReference type="PANTHER" id="PTHR43861">
    <property type="entry name" value="TRANS-ACONITATE 2-METHYLTRANSFERASE-RELATED"/>
    <property type="match status" value="1"/>
</dbReference>
<evidence type="ECO:0000259" key="3">
    <source>
        <dbReference type="Pfam" id="PF13649"/>
    </source>
</evidence>
<feature type="region of interest" description="Disordered" evidence="2">
    <location>
        <begin position="187"/>
        <end position="211"/>
    </location>
</feature>
<dbReference type="GO" id="GO:0061542">
    <property type="term" value="F:3-demethylubiquinol 3-O-methyltransferase activity"/>
    <property type="evidence" value="ECO:0007669"/>
    <property type="project" value="UniProtKB-EC"/>
</dbReference>
<organism evidence="4 5">
    <name type="scientific">Gordonia phosphorivorans</name>
    <dbReference type="NCBI Taxonomy" id="1056982"/>
    <lineage>
        <taxon>Bacteria</taxon>
        <taxon>Bacillati</taxon>
        <taxon>Actinomycetota</taxon>
        <taxon>Actinomycetes</taxon>
        <taxon>Mycobacteriales</taxon>
        <taxon>Gordoniaceae</taxon>
        <taxon>Gordonia</taxon>
    </lineage>
</organism>
<evidence type="ECO:0000313" key="4">
    <source>
        <dbReference type="EMBL" id="MFC0316069.1"/>
    </source>
</evidence>
<evidence type="ECO:0000256" key="1">
    <source>
        <dbReference type="ARBA" id="ARBA00022679"/>
    </source>
</evidence>
<dbReference type="GO" id="GO:0032259">
    <property type="term" value="P:methylation"/>
    <property type="evidence" value="ECO:0007669"/>
    <property type="project" value="UniProtKB-KW"/>
</dbReference>
<protein>
    <submittedName>
        <fullName evidence="4">Class I SAM-dependent methyltransferase</fullName>
        <ecNumber evidence="4">2.1.1.222</ecNumber>
        <ecNumber evidence="4">2.1.1.64</ecNumber>
    </submittedName>
</protein>
<keyword evidence="1 4" id="KW-0808">Transferase</keyword>
<dbReference type="InterPro" id="IPR041698">
    <property type="entry name" value="Methyltransf_25"/>
</dbReference>
<evidence type="ECO:0000313" key="5">
    <source>
        <dbReference type="Proteomes" id="UP001589783"/>
    </source>
</evidence>
<dbReference type="EC" id="2.1.1.64" evidence="4"/>
<dbReference type="InterPro" id="IPR029063">
    <property type="entry name" value="SAM-dependent_MTases_sf"/>
</dbReference>
<dbReference type="Gene3D" id="3.40.50.150">
    <property type="entry name" value="Vaccinia Virus protein VP39"/>
    <property type="match status" value="1"/>
</dbReference>
<reference evidence="4 5" key="1">
    <citation type="submission" date="2024-09" db="EMBL/GenBank/DDBJ databases">
        <authorList>
            <person name="Sun Q."/>
            <person name="Mori K."/>
        </authorList>
    </citation>
    <scope>NUCLEOTIDE SEQUENCE [LARGE SCALE GENOMIC DNA]</scope>
    <source>
        <strain evidence="4 5">CCM 7957</strain>
    </source>
</reference>
<dbReference type="GO" id="GO:0102208">
    <property type="term" value="F:2-polyprenyl-6-hydroxyphenol methylase activity"/>
    <property type="evidence" value="ECO:0007669"/>
    <property type="project" value="UniProtKB-EC"/>
</dbReference>
<sequence length="211" mass="22854">MTEHGQHSPDHADHPHSAAEWDERYSSADRLWTAQANPALVREAADLSPGRALDVGSGEGADARWLADQGWQVVAVDISQVALDRAAEVDSRETITWQRADLTVDDVPGAPFDLVALHYFPVDIAQRDVIAKLVGAVAPGGTLLVVAHDPEGIRAHGFDPDAYFQPKDVAEQFADDLDVEILETVERGRPAGGPTGPRHMHDVVLKARKRG</sequence>
<evidence type="ECO:0000256" key="2">
    <source>
        <dbReference type="SAM" id="MobiDB-lite"/>
    </source>
</evidence>
<dbReference type="RefSeq" id="WP_382365401.1">
    <property type="nucleotide sequence ID" value="NZ_JBHLWV010000027.1"/>
</dbReference>
<accession>A0ABV6HB17</accession>
<keyword evidence="4" id="KW-0489">Methyltransferase</keyword>
<comment type="caution">
    <text evidence="4">The sequence shown here is derived from an EMBL/GenBank/DDBJ whole genome shotgun (WGS) entry which is preliminary data.</text>
</comment>
<dbReference type="SUPFAM" id="SSF53335">
    <property type="entry name" value="S-adenosyl-L-methionine-dependent methyltransferases"/>
    <property type="match status" value="1"/>
</dbReference>